<evidence type="ECO:0000256" key="1">
    <source>
        <dbReference type="SAM" id="SignalP"/>
    </source>
</evidence>
<name>A0A9D3URS4_9ROSI</name>
<feature type="non-terminal residue" evidence="2">
    <location>
        <position position="1"/>
    </location>
</feature>
<gene>
    <name evidence="2" type="ORF">J1N35_034287</name>
</gene>
<comment type="caution">
    <text evidence="2">The sequence shown here is derived from an EMBL/GenBank/DDBJ whole genome shotgun (WGS) entry which is preliminary data.</text>
</comment>
<feature type="signal peptide" evidence="1">
    <location>
        <begin position="1"/>
        <end position="21"/>
    </location>
</feature>
<dbReference type="AlphaFoldDB" id="A0A9D3URS4"/>
<keyword evidence="3" id="KW-1185">Reference proteome</keyword>
<sequence length="75" mass="8883">FIWMPYSALDVVPLILQWVHANVNVWCINASLLNFSTVEWYNADQVMRRFGCIQYVLDVPQRFDIVYGMNKRGKE</sequence>
<dbReference type="EMBL" id="JAIQCV010000010">
    <property type="protein sequence ID" value="KAH1056222.1"/>
    <property type="molecule type" value="Genomic_DNA"/>
</dbReference>
<proteinExistence type="predicted"/>
<dbReference type="Proteomes" id="UP000828251">
    <property type="component" value="Unassembled WGS sequence"/>
</dbReference>
<feature type="chain" id="PRO_5038362875" evidence="1">
    <location>
        <begin position="22"/>
        <end position="75"/>
    </location>
</feature>
<dbReference type="OrthoDB" id="1751334at2759"/>
<protein>
    <submittedName>
        <fullName evidence="2">Uncharacterized protein</fullName>
    </submittedName>
</protein>
<evidence type="ECO:0000313" key="3">
    <source>
        <dbReference type="Proteomes" id="UP000828251"/>
    </source>
</evidence>
<evidence type="ECO:0000313" key="2">
    <source>
        <dbReference type="EMBL" id="KAH1056222.1"/>
    </source>
</evidence>
<reference evidence="2 3" key="1">
    <citation type="journal article" date="2021" name="Plant Biotechnol. J.">
        <title>Multi-omics assisted identification of the key and species-specific regulatory components of drought-tolerant mechanisms in Gossypium stocksii.</title>
        <authorList>
            <person name="Yu D."/>
            <person name="Ke L."/>
            <person name="Zhang D."/>
            <person name="Wu Y."/>
            <person name="Sun Y."/>
            <person name="Mei J."/>
            <person name="Sun J."/>
            <person name="Sun Y."/>
        </authorList>
    </citation>
    <scope>NUCLEOTIDE SEQUENCE [LARGE SCALE GENOMIC DNA]</scope>
    <source>
        <strain evidence="3">cv. E1</strain>
        <tissue evidence="2">Leaf</tissue>
    </source>
</reference>
<organism evidence="2 3">
    <name type="scientific">Gossypium stocksii</name>
    <dbReference type="NCBI Taxonomy" id="47602"/>
    <lineage>
        <taxon>Eukaryota</taxon>
        <taxon>Viridiplantae</taxon>
        <taxon>Streptophyta</taxon>
        <taxon>Embryophyta</taxon>
        <taxon>Tracheophyta</taxon>
        <taxon>Spermatophyta</taxon>
        <taxon>Magnoliopsida</taxon>
        <taxon>eudicotyledons</taxon>
        <taxon>Gunneridae</taxon>
        <taxon>Pentapetalae</taxon>
        <taxon>rosids</taxon>
        <taxon>malvids</taxon>
        <taxon>Malvales</taxon>
        <taxon>Malvaceae</taxon>
        <taxon>Malvoideae</taxon>
        <taxon>Gossypium</taxon>
    </lineage>
</organism>
<keyword evidence="1" id="KW-0732">Signal</keyword>
<accession>A0A9D3URS4</accession>